<dbReference type="Proteomes" id="UP000298030">
    <property type="component" value="Unassembled WGS sequence"/>
</dbReference>
<comment type="caution">
    <text evidence="2">The sequence shown here is derived from an EMBL/GenBank/DDBJ whole genome shotgun (WGS) entry which is preliminary data.</text>
</comment>
<organism evidence="2 3">
    <name type="scientific">Coprinellus micaceus</name>
    <name type="common">Glistening ink-cap mushroom</name>
    <name type="synonym">Coprinus micaceus</name>
    <dbReference type="NCBI Taxonomy" id="71717"/>
    <lineage>
        <taxon>Eukaryota</taxon>
        <taxon>Fungi</taxon>
        <taxon>Dikarya</taxon>
        <taxon>Basidiomycota</taxon>
        <taxon>Agaricomycotina</taxon>
        <taxon>Agaricomycetes</taxon>
        <taxon>Agaricomycetidae</taxon>
        <taxon>Agaricales</taxon>
        <taxon>Agaricineae</taxon>
        <taxon>Psathyrellaceae</taxon>
        <taxon>Coprinellus</taxon>
    </lineage>
</organism>
<dbReference type="AlphaFoldDB" id="A0A4Y7U102"/>
<feature type="domain" description="F-box" evidence="1">
    <location>
        <begin position="1"/>
        <end position="50"/>
    </location>
</feature>
<keyword evidence="3" id="KW-1185">Reference proteome</keyword>
<accession>A0A4Y7U102</accession>
<name>A0A4Y7U102_COPMI</name>
<evidence type="ECO:0000313" key="2">
    <source>
        <dbReference type="EMBL" id="TEB39509.1"/>
    </source>
</evidence>
<gene>
    <name evidence="2" type="ORF">FA13DRAFT_6029</name>
</gene>
<dbReference type="EMBL" id="QPFP01000001">
    <property type="protein sequence ID" value="TEB39509.1"/>
    <property type="molecule type" value="Genomic_DNA"/>
</dbReference>
<protein>
    <recommendedName>
        <fullName evidence="1">F-box domain-containing protein</fullName>
    </recommendedName>
</protein>
<evidence type="ECO:0000259" key="1">
    <source>
        <dbReference type="PROSITE" id="PS50181"/>
    </source>
</evidence>
<dbReference type="PROSITE" id="PS50181">
    <property type="entry name" value="FBOX"/>
    <property type="match status" value="1"/>
</dbReference>
<reference evidence="2 3" key="1">
    <citation type="journal article" date="2019" name="Nat. Ecol. Evol.">
        <title>Megaphylogeny resolves global patterns of mushroom evolution.</title>
        <authorList>
            <person name="Varga T."/>
            <person name="Krizsan K."/>
            <person name="Foldi C."/>
            <person name="Dima B."/>
            <person name="Sanchez-Garcia M."/>
            <person name="Sanchez-Ramirez S."/>
            <person name="Szollosi G.J."/>
            <person name="Szarkandi J.G."/>
            <person name="Papp V."/>
            <person name="Albert L."/>
            <person name="Andreopoulos W."/>
            <person name="Angelini C."/>
            <person name="Antonin V."/>
            <person name="Barry K.W."/>
            <person name="Bougher N.L."/>
            <person name="Buchanan P."/>
            <person name="Buyck B."/>
            <person name="Bense V."/>
            <person name="Catcheside P."/>
            <person name="Chovatia M."/>
            <person name="Cooper J."/>
            <person name="Damon W."/>
            <person name="Desjardin D."/>
            <person name="Finy P."/>
            <person name="Geml J."/>
            <person name="Haridas S."/>
            <person name="Hughes K."/>
            <person name="Justo A."/>
            <person name="Karasinski D."/>
            <person name="Kautmanova I."/>
            <person name="Kiss B."/>
            <person name="Kocsube S."/>
            <person name="Kotiranta H."/>
            <person name="LaButti K.M."/>
            <person name="Lechner B.E."/>
            <person name="Liimatainen K."/>
            <person name="Lipzen A."/>
            <person name="Lukacs Z."/>
            <person name="Mihaltcheva S."/>
            <person name="Morgado L.N."/>
            <person name="Niskanen T."/>
            <person name="Noordeloos M.E."/>
            <person name="Ohm R.A."/>
            <person name="Ortiz-Santana B."/>
            <person name="Ovrebo C."/>
            <person name="Racz N."/>
            <person name="Riley R."/>
            <person name="Savchenko A."/>
            <person name="Shiryaev A."/>
            <person name="Soop K."/>
            <person name="Spirin V."/>
            <person name="Szebenyi C."/>
            <person name="Tomsovsky M."/>
            <person name="Tulloss R.E."/>
            <person name="Uehling J."/>
            <person name="Grigoriev I.V."/>
            <person name="Vagvolgyi C."/>
            <person name="Papp T."/>
            <person name="Martin F.M."/>
            <person name="Miettinen O."/>
            <person name="Hibbett D.S."/>
            <person name="Nagy L.G."/>
        </authorList>
    </citation>
    <scope>NUCLEOTIDE SEQUENCE [LARGE SCALE GENOMIC DNA]</scope>
    <source>
        <strain evidence="2 3">FP101781</strain>
    </source>
</reference>
<sequence length="397" mass="43476">MAQLPEEVLDEVVKELGGSAATLVTLSTVSRQFVRLSRPVLFSEVVFRSVEHLLEYIDLNSAPLSTLPQTVRCTTLRFDDASALEAATSDPTKRTTIASIQVQRSLALRVQGSIPSTSLELVQTWSNIRQLVLSGEVHSPATFFASLSLFPRVGSLVLQNFTLREGVLESPERLYSLPPTLTKLSLIQSSFVLAALERLVAPGGSAIQDLHIQAVFSMDQDGVPSMLESIQNLQGVDTLTLDALDDNRDRHIYFDMTKRIFLPQTFSGISGLKHLRLNLSKVPSDVALSFLGWFTLYRPRHALELVDVYVPTAPNLWPDASPSDTLVGALAGMDLLDPVVRAPTSRRARLVVRGFPSPLPQDVQACGGSAVCGPYGYPLSFKGCNWEQMMKARLESA</sequence>
<proteinExistence type="predicted"/>
<dbReference type="OrthoDB" id="3121708at2759"/>
<dbReference type="InterPro" id="IPR032675">
    <property type="entry name" value="LRR_dom_sf"/>
</dbReference>
<evidence type="ECO:0000313" key="3">
    <source>
        <dbReference type="Proteomes" id="UP000298030"/>
    </source>
</evidence>
<dbReference type="SUPFAM" id="SSF52047">
    <property type="entry name" value="RNI-like"/>
    <property type="match status" value="1"/>
</dbReference>
<dbReference type="Gene3D" id="3.80.10.10">
    <property type="entry name" value="Ribonuclease Inhibitor"/>
    <property type="match status" value="1"/>
</dbReference>
<dbReference type="InterPro" id="IPR001810">
    <property type="entry name" value="F-box_dom"/>
</dbReference>